<dbReference type="AlphaFoldDB" id="A0A645FXP8"/>
<name>A0A645FXP8_9ZZZZ</name>
<dbReference type="EMBL" id="VSSQ01066844">
    <property type="protein sequence ID" value="MPN19307.1"/>
    <property type="molecule type" value="Genomic_DNA"/>
</dbReference>
<protein>
    <submittedName>
        <fullName evidence="1">Uncharacterized protein</fullName>
    </submittedName>
</protein>
<evidence type="ECO:0000313" key="1">
    <source>
        <dbReference type="EMBL" id="MPN19307.1"/>
    </source>
</evidence>
<reference evidence="1" key="1">
    <citation type="submission" date="2019-08" db="EMBL/GenBank/DDBJ databases">
        <authorList>
            <person name="Kucharzyk K."/>
            <person name="Murdoch R.W."/>
            <person name="Higgins S."/>
            <person name="Loffler F."/>
        </authorList>
    </citation>
    <scope>NUCLEOTIDE SEQUENCE</scope>
</reference>
<sequence>MSVKGDDMYPILKALRELPFVEMAFGFGDVHHITLKDSSTTTDDVIKMMENLGFVNLEVSEIEANIEDSYMILSKMKSEN</sequence>
<comment type="caution">
    <text evidence="1">The sequence shown here is derived from an EMBL/GenBank/DDBJ whole genome shotgun (WGS) entry which is preliminary data.</text>
</comment>
<gene>
    <name evidence="1" type="ORF">SDC9_166674</name>
</gene>
<accession>A0A645FXP8</accession>
<organism evidence="1">
    <name type="scientific">bioreactor metagenome</name>
    <dbReference type="NCBI Taxonomy" id="1076179"/>
    <lineage>
        <taxon>unclassified sequences</taxon>
        <taxon>metagenomes</taxon>
        <taxon>ecological metagenomes</taxon>
    </lineage>
</organism>
<proteinExistence type="predicted"/>